<reference evidence="4" key="1">
    <citation type="submission" date="2016-02" db="EMBL/GenBank/DDBJ databases">
        <authorList>
            <person name="Schultz-Johansen M."/>
            <person name="Glaring M.A."/>
            <person name="Bech P.K."/>
            <person name="Stougaard P."/>
        </authorList>
    </citation>
    <scope>NUCLEOTIDE SEQUENCE [LARGE SCALE GENOMIC DNA]</scope>
    <source>
        <strain evidence="4">S66</strain>
    </source>
</reference>
<proteinExistence type="inferred from homology"/>
<dbReference type="EMBL" id="LSNE01000009">
    <property type="protein sequence ID" value="KXI27782.1"/>
    <property type="molecule type" value="Genomic_DNA"/>
</dbReference>
<keyword evidence="4" id="KW-1185">Reference proteome</keyword>
<dbReference type="InterPro" id="IPR012341">
    <property type="entry name" value="6hp_glycosidase-like_sf"/>
</dbReference>
<dbReference type="RefSeq" id="WP_068379300.1">
    <property type="nucleotide sequence ID" value="NZ_LSNE01000009.1"/>
</dbReference>
<dbReference type="PANTHER" id="PTHR15108">
    <property type="entry name" value="N-ACYLGLUCOSAMINE-2-EPIMERASE"/>
    <property type="match status" value="1"/>
</dbReference>
<accession>A0A148KN93</accession>
<dbReference type="AlphaFoldDB" id="A0A148KN93"/>
<dbReference type="GO" id="GO:0005975">
    <property type="term" value="P:carbohydrate metabolic process"/>
    <property type="evidence" value="ECO:0007669"/>
    <property type="project" value="InterPro"/>
</dbReference>
<dbReference type="GO" id="GO:0016853">
    <property type="term" value="F:isomerase activity"/>
    <property type="evidence" value="ECO:0007669"/>
    <property type="project" value="UniProtKB-KW"/>
</dbReference>
<dbReference type="InterPro" id="IPR010819">
    <property type="entry name" value="AGE/CE"/>
</dbReference>
<evidence type="ECO:0000256" key="1">
    <source>
        <dbReference type="ARBA" id="ARBA00008558"/>
    </source>
</evidence>
<evidence type="ECO:0000313" key="3">
    <source>
        <dbReference type="EMBL" id="KXI27782.1"/>
    </source>
</evidence>
<dbReference type="SUPFAM" id="SSF48208">
    <property type="entry name" value="Six-hairpin glycosidases"/>
    <property type="match status" value="1"/>
</dbReference>
<sequence length="389" mass="44408">MSSSLQLHLCINQLTDWLKHDALPYWTTSGINPHNGAVYEQMLFNGQPDLAANQRVRVQARQIMVFCAAQQQQWLNNSLPIVSRIVAFMHSHGRISPTAIGYVQLLTPDNQIVGPKLDSYDFAFYFLACFHRFSTFNDKQALDEANALLWYMDVHFKNGSAGWLEGNYSTPHRRQNPHMHLFEAFMTGYEVTRDGKWLAKAGQIFSLFEQYFFNPKTHVLHEHFDANWQLAEGQAGESVEPGHMFEWVWLLRWYERLTATPVGHYCDALYQKALTIGCDPLSQLIYDVVDTQGTIIKGTKRCWPLTELVKASLAQATVCSPAQRQFYEDKAALGIQLLFDFYQHPTIKGSYIDQIAPDNTVVADHAPASTLYHFAVMGVEANKYKALFL</sequence>
<name>A0A148KN93_9ALTE</name>
<evidence type="ECO:0008006" key="5">
    <source>
        <dbReference type="Google" id="ProtNLM"/>
    </source>
</evidence>
<comment type="similarity">
    <text evidence="1">Belongs to the N-acylglucosamine 2-epimerase family.</text>
</comment>
<dbReference type="Proteomes" id="UP000070299">
    <property type="component" value="Unassembled WGS sequence"/>
</dbReference>
<gene>
    <name evidence="3" type="ORF">AX660_19805</name>
</gene>
<dbReference type="Gene3D" id="1.50.10.10">
    <property type="match status" value="1"/>
</dbReference>
<dbReference type="STRING" id="1799789.AX660_19805"/>
<comment type="caution">
    <text evidence="3">The sequence shown here is derived from an EMBL/GenBank/DDBJ whole genome shotgun (WGS) entry which is preliminary data.</text>
</comment>
<dbReference type="Pfam" id="PF07221">
    <property type="entry name" value="GlcNAc_2-epim"/>
    <property type="match status" value="1"/>
</dbReference>
<evidence type="ECO:0000256" key="2">
    <source>
        <dbReference type="ARBA" id="ARBA00023235"/>
    </source>
</evidence>
<organism evidence="3 4">
    <name type="scientific">Paraglaciecola hydrolytica</name>
    <dbReference type="NCBI Taxonomy" id="1799789"/>
    <lineage>
        <taxon>Bacteria</taxon>
        <taxon>Pseudomonadati</taxon>
        <taxon>Pseudomonadota</taxon>
        <taxon>Gammaproteobacteria</taxon>
        <taxon>Alteromonadales</taxon>
        <taxon>Alteromonadaceae</taxon>
        <taxon>Paraglaciecola</taxon>
    </lineage>
</organism>
<dbReference type="OrthoDB" id="9806359at2"/>
<keyword evidence="2" id="KW-0413">Isomerase</keyword>
<evidence type="ECO:0000313" key="4">
    <source>
        <dbReference type="Proteomes" id="UP000070299"/>
    </source>
</evidence>
<protein>
    <recommendedName>
        <fullName evidence="5">Mannose-6-phosphate isomerase</fullName>
    </recommendedName>
</protein>
<dbReference type="InterPro" id="IPR008928">
    <property type="entry name" value="6-hairpin_glycosidase_sf"/>
</dbReference>